<keyword evidence="2" id="KW-0472">Membrane</keyword>
<name>A0A182TZY1_9DIPT</name>
<feature type="region of interest" description="Disordered" evidence="1">
    <location>
        <begin position="114"/>
        <end position="144"/>
    </location>
</feature>
<evidence type="ECO:0000313" key="4">
    <source>
        <dbReference type="Proteomes" id="UP000075902"/>
    </source>
</evidence>
<dbReference type="AlphaFoldDB" id="A0A182TZY1"/>
<evidence type="ECO:0000256" key="1">
    <source>
        <dbReference type="SAM" id="MobiDB-lite"/>
    </source>
</evidence>
<evidence type="ECO:0000256" key="2">
    <source>
        <dbReference type="SAM" id="Phobius"/>
    </source>
</evidence>
<feature type="transmembrane region" description="Helical" evidence="2">
    <location>
        <begin position="77"/>
        <end position="93"/>
    </location>
</feature>
<accession>A0A182TZY1</accession>
<reference evidence="3" key="2">
    <citation type="submission" date="2020-05" db="UniProtKB">
        <authorList>
            <consortium name="EnsemblMetazoa"/>
        </authorList>
    </citation>
    <scope>IDENTIFICATION</scope>
    <source>
        <strain evidence="3">CM1001059</strain>
    </source>
</reference>
<keyword evidence="2" id="KW-0812">Transmembrane</keyword>
<evidence type="ECO:0000313" key="3">
    <source>
        <dbReference type="EnsemblMetazoa" id="AMEC011391-PA"/>
    </source>
</evidence>
<proteinExistence type="predicted"/>
<dbReference type="VEuPathDB" id="VectorBase:AMEC011391"/>
<keyword evidence="2" id="KW-1133">Transmembrane helix</keyword>
<feature type="compositionally biased region" description="Low complexity" evidence="1">
    <location>
        <begin position="114"/>
        <end position="141"/>
    </location>
</feature>
<reference evidence="4" key="1">
    <citation type="submission" date="2014-01" db="EMBL/GenBank/DDBJ databases">
        <title>The Genome Sequence of Anopheles melas CM1001059_A (V2).</title>
        <authorList>
            <consortium name="The Broad Institute Genomics Platform"/>
            <person name="Neafsey D.E."/>
            <person name="Besansky N."/>
            <person name="Howell P."/>
            <person name="Walton C."/>
            <person name="Young S.K."/>
            <person name="Zeng Q."/>
            <person name="Gargeya S."/>
            <person name="Fitzgerald M."/>
            <person name="Haas B."/>
            <person name="Abouelleil A."/>
            <person name="Allen A.W."/>
            <person name="Alvarado L."/>
            <person name="Arachchi H.M."/>
            <person name="Berlin A.M."/>
            <person name="Chapman S.B."/>
            <person name="Gainer-Dewar J."/>
            <person name="Goldberg J."/>
            <person name="Griggs A."/>
            <person name="Gujja S."/>
            <person name="Hansen M."/>
            <person name="Howarth C."/>
            <person name="Imamovic A."/>
            <person name="Ireland A."/>
            <person name="Larimer J."/>
            <person name="McCowan C."/>
            <person name="Murphy C."/>
            <person name="Pearson M."/>
            <person name="Poon T.W."/>
            <person name="Priest M."/>
            <person name="Roberts A."/>
            <person name="Saif S."/>
            <person name="Shea T."/>
            <person name="Sisk P."/>
            <person name="Sykes S."/>
            <person name="Wortman J."/>
            <person name="Nusbaum C."/>
            <person name="Birren B."/>
        </authorList>
    </citation>
    <scope>NUCLEOTIDE SEQUENCE [LARGE SCALE GENOMIC DNA]</scope>
    <source>
        <strain evidence="4">CM1001059</strain>
    </source>
</reference>
<dbReference type="EnsemblMetazoa" id="AMEC011391-RA">
    <property type="protein sequence ID" value="AMEC011391-PA"/>
    <property type="gene ID" value="AMEC011391"/>
</dbReference>
<keyword evidence="4" id="KW-1185">Reference proteome</keyword>
<feature type="transmembrane region" description="Helical" evidence="2">
    <location>
        <begin position="45"/>
        <end position="65"/>
    </location>
</feature>
<protein>
    <submittedName>
        <fullName evidence="3">Uncharacterized protein</fullName>
    </submittedName>
</protein>
<dbReference type="Proteomes" id="UP000075902">
    <property type="component" value="Unassembled WGS sequence"/>
</dbReference>
<sequence length="232" mass="24787">MLHSACRACTAGAERAPADADPSRAADARAGRVHPAPERPKVRMVVVRVGHRMVMMVMVVVMVRMRHVVRMGMVRPVRMGMVVVVAVAAAYCGRRRCCRCRRRCRRCRCRRTGAGRSTNATTGGAGTTNTTTDSSSSSSSSGRRRCCCCRCCAGCAAGAVPCRRRCRCRRCRCCRCRAGRRRVSERVQKVKVSFVNLGGRGLASGTPLAKVVGGGNGVTILIRAGGTGRAAG</sequence>
<organism evidence="3 4">
    <name type="scientific">Anopheles melas</name>
    <dbReference type="NCBI Taxonomy" id="34690"/>
    <lineage>
        <taxon>Eukaryota</taxon>
        <taxon>Metazoa</taxon>
        <taxon>Ecdysozoa</taxon>
        <taxon>Arthropoda</taxon>
        <taxon>Hexapoda</taxon>
        <taxon>Insecta</taxon>
        <taxon>Pterygota</taxon>
        <taxon>Neoptera</taxon>
        <taxon>Endopterygota</taxon>
        <taxon>Diptera</taxon>
        <taxon>Nematocera</taxon>
        <taxon>Culicoidea</taxon>
        <taxon>Culicidae</taxon>
        <taxon>Anophelinae</taxon>
        <taxon>Anopheles</taxon>
    </lineage>
</organism>